<reference evidence="2 3" key="1">
    <citation type="submission" date="2015-03" db="EMBL/GenBank/DDBJ databases">
        <title>Complete genome sequence of Muricauda lutaonensis CC-HSB-11T, isolated from a coastal hot spring.</title>
        <authorList>
            <person name="Kim K.M."/>
        </authorList>
    </citation>
    <scope>NUCLEOTIDE SEQUENCE [LARGE SCALE GENOMIC DNA]</scope>
    <source>
        <strain evidence="2 3">CC-HSB-11</strain>
    </source>
</reference>
<dbReference type="SUPFAM" id="SSF46626">
    <property type="entry name" value="Cytochrome c"/>
    <property type="match status" value="1"/>
</dbReference>
<dbReference type="KEGG" id="mlt:VC82_2796"/>
<dbReference type="AlphaFoldDB" id="A0A0D5YWW6"/>
<dbReference type="HOGENOM" id="CLU_534897_0_0_10"/>
<dbReference type="PANTHER" id="PTHR46580">
    <property type="entry name" value="SENSOR KINASE-RELATED"/>
    <property type="match status" value="1"/>
</dbReference>
<dbReference type="EMBL" id="CP011071">
    <property type="protein sequence ID" value="AKA36348.1"/>
    <property type="molecule type" value="Genomic_DNA"/>
</dbReference>
<evidence type="ECO:0000313" key="3">
    <source>
        <dbReference type="Proteomes" id="UP000032726"/>
    </source>
</evidence>
<dbReference type="Pfam" id="PF13517">
    <property type="entry name" value="FG-GAP_3"/>
    <property type="match status" value="1"/>
</dbReference>
<dbReference type="InterPro" id="IPR013517">
    <property type="entry name" value="FG-GAP"/>
</dbReference>
<gene>
    <name evidence="2" type="ORF">VC82_2796</name>
</gene>
<evidence type="ECO:0000256" key="1">
    <source>
        <dbReference type="ARBA" id="ARBA00022729"/>
    </source>
</evidence>
<accession>A0A0D5YWW6</accession>
<name>A0A0D5YWW6_9FLAO</name>
<dbReference type="Gene3D" id="2.130.10.130">
    <property type="entry name" value="Integrin alpha, N-terminal"/>
    <property type="match status" value="1"/>
</dbReference>
<dbReference type="PATRIC" id="fig|516051.4.peg.2865"/>
<dbReference type="InterPro" id="IPR028994">
    <property type="entry name" value="Integrin_alpha_N"/>
</dbReference>
<keyword evidence="3" id="KW-1185">Reference proteome</keyword>
<organism evidence="2 3">
    <name type="scientific">Flagellimonas lutaonensis</name>
    <dbReference type="NCBI Taxonomy" id="516051"/>
    <lineage>
        <taxon>Bacteria</taxon>
        <taxon>Pseudomonadati</taxon>
        <taxon>Bacteroidota</taxon>
        <taxon>Flavobacteriia</taxon>
        <taxon>Flavobacteriales</taxon>
        <taxon>Flavobacteriaceae</taxon>
        <taxon>Flagellimonas</taxon>
    </lineage>
</organism>
<dbReference type="InterPro" id="IPR036909">
    <property type="entry name" value="Cyt_c-like_dom_sf"/>
</dbReference>
<keyword evidence="1" id="KW-0732">Signal</keyword>
<sequence length="488" mass="55352">MKKVVFKIVLMALLCFLGCKKKEAPVAAEALYNNYCAACHALPRIDRLPKHIWKYFVLPDMAARMKITEQYQDPFQEATLRPEIALKDWVRLENYIVSLAPEKLPATPLPKAEALQQFTEKPLSLDDQNGSLITYFQMERDHLFVGNYNGEVYNYMLSERQRKPIVKAKTPVTWFSTVGSWAFVTEVGLLDPSEQAEGSITVLGQKDTVRIPVKLHRPVHTLATDLNGDGTIELVVSEFGDQTGRLSLLTQNGDATYRQKTLLNQPGCIRTLAKDMNDDGKLDLVVLTSQGNEGITVLYQKNDLAFRAERVLEFSPVFGSSWFEMLDYNGDGHTDIVTVNGDNADKSYVHKPYHGLRIHLNDGQHNFEEVFFYPLNGATRFVAEDFDQDGDIDFGVISTFPDYERAPRRSFVYLENKNAETFTFSTKVLKDPFAGRWFLMDAGDVDNDGDLDMVLTSFTYSFMAVPKNLSDRWADENVDVLLLENTLK</sequence>
<protein>
    <recommendedName>
        <fullName evidence="4">Cytochrome c domain-containing protein</fullName>
    </recommendedName>
</protein>
<dbReference type="SUPFAM" id="SSF69318">
    <property type="entry name" value="Integrin alpha N-terminal domain"/>
    <property type="match status" value="1"/>
</dbReference>
<dbReference type="STRING" id="516051.VC82_2796"/>
<dbReference type="Proteomes" id="UP000032726">
    <property type="component" value="Chromosome"/>
</dbReference>
<dbReference type="OrthoDB" id="1391917at2"/>
<dbReference type="GO" id="GO:0009055">
    <property type="term" value="F:electron transfer activity"/>
    <property type="evidence" value="ECO:0007669"/>
    <property type="project" value="InterPro"/>
</dbReference>
<dbReference type="GO" id="GO:0020037">
    <property type="term" value="F:heme binding"/>
    <property type="evidence" value="ECO:0007669"/>
    <property type="project" value="InterPro"/>
</dbReference>
<proteinExistence type="predicted"/>
<evidence type="ECO:0000313" key="2">
    <source>
        <dbReference type="EMBL" id="AKA36348.1"/>
    </source>
</evidence>
<evidence type="ECO:0008006" key="4">
    <source>
        <dbReference type="Google" id="ProtNLM"/>
    </source>
</evidence>
<dbReference type="RefSeq" id="WP_052699053.1">
    <property type="nucleotide sequence ID" value="NZ_CP011071.1"/>
</dbReference>
<dbReference type="PANTHER" id="PTHR46580:SF4">
    <property type="entry name" value="ATP_GTP-BINDING PROTEIN"/>
    <property type="match status" value="1"/>
</dbReference>